<dbReference type="EMBL" id="JBHSWB010000004">
    <property type="protein sequence ID" value="MFC6663891.1"/>
    <property type="molecule type" value="Genomic_DNA"/>
</dbReference>
<name>A0ABW1ZT08_9DEIO</name>
<reference evidence="3" key="2">
    <citation type="journal article" date="2019" name="Int. J. Syst. Evol. Microbiol.">
        <title>The Global Catalogue of Microorganisms (GCM) 10K type strain sequencing project: providing services to taxonomists for standard genome sequencing and annotation.</title>
        <authorList>
            <consortium name="The Broad Institute Genomics Platform"/>
            <consortium name="The Broad Institute Genome Sequencing Center for Infectious Disease"/>
            <person name="Wu L."/>
            <person name="Ma J."/>
        </authorList>
    </citation>
    <scope>NUCLEOTIDE SEQUENCE [LARGE SCALE GENOMIC DNA]</scope>
    <source>
        <strain evidence="3">CCUG 63830</strain>
    </source>
</reference>
<reference evidence="1" key="3">
    <citation type="submission" date="2024-09" db="EMBL/GenBank/DDBJ databases">
        <authorList>
            <person name="Sun Q."/>
            <person name="Mori K."/>
        </authorList>
    </citation>
    <scope>NUCLEOTIDE SEQUENCE</scope>
    <source>
        <strain evidence="1">NBRC 112888</strain>
    </source>
</reference>
<dbReference type="RefSeq" id="WP_224609793.1">
    <property type="nucleotide sequence ID" value="NZ_JAIQXV010000012.1"/>
</dbReference>
<evidence type="ECO:0000313" key="2">
    <source>
        <dbReference type="EMBL" id="MFC6663891.1"/>
    </source>
</evidence>
<evidence type="ECO:0000313" key="1">
    <source>
        <dbReference type="EMBL" id="MFC6663644.1"/>
    </source>
</evidence>
<dbReference type="Proteomes" id="UP001596317">
    <property type="component" value="Unassembled WGS sequence"/>
</dbReference>
<proteinExistence type="predicted"/>
<dbReference type="EMBL" id="JBHSWB010000004">
    <property type="protein sequence ID" value="MFC6663644.1"/>
    <property type="molecule type" value="Genomic_DNA"/>
</dbReference>
<evidence type="ECO:0000313" key="3">
    <source>
        <dbReference type="Proteomes" id="UP001596317"/>
    </source>
</evidence>
<dbReference type="SUPFAM" id="SSF160246">
    <property type="entry name" value="EspE N-terminal domain-like"/>
    <property type="match status" value="1"/>
</dbReference>
<dbReference type="InterPro" id="IPR037257">
    <property type="entry name" value="T2SS_E_N_sf"/>
</dbReference>
<evidence type="ECO:0008006" key="4">
    <source>
        <dbReference type="Google" id="ProtNLM"/>
    </source>
</evidence>
<protein>
    <recommendedName>
        <fullName evidence="4">Type II secretion system protein GspE N-terminal domain-containing protein</fullName>
    </recommendedName>
</protein>
<accession>A0ABW1ZT08</accession>
<gene>
    <name evidence="1" type="ORF">ACFP90_26895</name>
    <name evidence="2" type="ORF">ACFP90_28260</name>
</gene>
<sequence>MQAEAIHTYLSTFGGSLLNAIAVQPDLDVPALWQELARSQDRLFIGALRDASPLEAHLLTRDMATQYLVLGHVLELQTVRLITPNPFLSSTSLQPLREALRSKVPGGAFTLPRVRLEVCPPQLWKTIYDLSYPVTPYTPPLSEAEAVALASLTPRTEFGNRSLAELRRCQVVTPEQYAEAFARRLDLPYIHPHTYPLERDLFRQIPLHMFNATGQLPYLRLGDRHLLTVSPEEPSPQAAELYMRVLGYQISPAIVSTTTFDTLTLEATTNAAD</sequence>
<keyword evidence="3" id="KW-1185">Reference proteome</keyword>
<comment type="caution">
    <text evidence="1">The sequence shown here is derived from an EMBL/GenBank/DDBJ whole genome shotgun (WGS) entry which is preliminary data.</text>
</comment>
<organism evidence="1 3">
    <name type="scientific">Deinococcus multiflagellatus</name>
    <dbReference type="NCBI Taxonomy" id="1656887"/>
    <lineage>
        <taxon>Bacteria</taxon>
        <taxon>Thermotogati</taxon>
        <taxon>Deinococcota</taxon>
        <taxon>Deinococci</taxon>
        <taxon>Deinococcales</taxon>
        <taxon>Deinococcaceae</taxon>
        <taxon>Deinococcus</taxon>
    </lineage>
</organism>
<reference evidence="1" key="1">
    <citation type="journal article" date="2014" name="Int. J. Syst. Evol. Microbiol.">
        <title>Complete genome of a new Firmicutes species belonging to the dominant human colonic microbiota ('Ruminococcus bicirculans') reveals two chromosomes and a selective capacity to utilize plant glucans.</title>
        <authorList>
            <consortium name="NISC Comparative Sequencing Program"/>
            <person name="Wegmann U."/>
            <person name="Louis P."/>
            <person name="Goesmann A."/>
            <person name="Henrissat B."/>
            <person name="Duncan S.H."/>
            <person name="Flint H.J."/>
        </authorList>
    </citation>
    <scope>NUCLEOTIDE SEQUENCE</scope>
    <source>
        <strain evidence="1">NBRC 112888</strain>
    </source>
</reference>